<accession>A0ABC8S428</accession>
<evidence type="ECO:0000256" key="4">
    <source>
        <dbReference type="ARBA" id="ARBA00022840"/>
    </source>
</evidence>
<keyword evidence="1" id="KW-0808">Transferase</keyword>
<evidence type="ECO:0000256" key="1">
    <source>
        <dbReference type="ARBA" id="ARBA00022679"/>
    </source>
</evidence>
<sequence>MKVILSCVTACFTKKAASPIKHTVDIEEEVSSVENVIRYSYKELRIATNDFSISNKIGEGGFGSVYKVLSAESKQGLREFLTEIMVISDVEHENLVKLYGCCAEENHRMLVYGYLENNSLAQTLLGDGHSSIQFSWKTRTRICIGVARGLAYLHEEVRPHIVHRDIKASNVLLDKDLTPKISDFGLAKLFPANLTHISTRVAGTVGYLAPEYAIRGQLTRKADVYSFGILLLEIVSGRCNTNKQLAVDKQYLLERVWELYERGKLVELVDSSLEGEYDVDEACRFLKIGLLCTQNMPKIRPSMSNVVKLLTGEMEVDDNAISEPGLIFELMGLRSEKHNTSNTLSSGLENLNNSSSSGNTNTSYATMTFTSIYDRST</sequence>
<dbReference type="Gene3D" id="3.30.200.20">
    <property type="entry name" value="Phosphorylase Kinase, domain 1"/>
    <property type="match status" value="1"/>
</dbReference>
<dbReference type="FunFam" id="1.10.510.10:FF:000368">
    <property type="entry name" value="cold-responsive protein kinase 1"/>
    <property type="match status" value="1"/>
</dbReference>
<dbReference type="Gene3D" id="1.10.510.10">
    <property type="entry name" value="Transferase(Phosphotransferase) domain 1"/>
    <property type="match status" value="1"/>
</dbReference>
<proteinExistence type="predicted"/>
<evidence type="ECO:0000313" key="8">
    <source>
        <dbReference type="Proteomes" id="UP001642360"/>
    </source>
</evidence>
<name>A0ABC8S428_9AQUA</name>
<dbReference type="InterPro" id="IPR000719">
    <property type="entry name" value="Prot_kinase_dom"/>
</dbReference>
<dbReference type="SMART" id="SM00220">
    <property type="entry name" value="S_TKc"/>
    <property type="match status" value="1"/>
</dbReference>
<evidence type="ECO:0000256" key="3">
    <source>
        <dbReference type="ARBA" id="ARBA00022777"/>
    </source>
</evidence>
<evidence type="ECO:0000256" key="5">
    <source>
        <dbReference type="SAM" id="MobiDB-lite"/>
    </source>
</evidence>
<comment type="caution">
    <text evidence="7">The sequence shown here is derived from an EMBL/GenBank/DDBJ whole genome shotgun (WGS) entry which is preliminary data.</text>
</comment>
<keyword evidence="4" id="KW-0067">ATP-binding</keyword>
<organism evidence="7 8">
    <name type="scientific">Ilex paraguariensis</name>
    <name type="common">yerba mate</name>
    <dbReference type="NCBI Taxonomy" id="185542"/>
    <lineage>
        <taxon>Eukaryota</taxon>
        <taxon>Viridiplantae</taxon>
        <taxon>Streptophyta</taxon>
        <taxon>Embryophyta</taxon>
        <taxon>Tracheophyta</taxon>
        <taxon>Spermatophyta</taxon>
        <taxon>Magnoliopsida</taxon>
        <taxon>eudicotyledons</taxon>
        <taxon>Gunneridae</taxon>
        <taxon>Pentapetalae</taxon>
        <taxon>asterids</taxon>
        <taxon>campanulids</taxon>
        <taxon>Aquifoliales</taxon>
        <taxon>Aquifoliaceae</taxon>
        <taxon>Ilex</taxon>
    </lineage>
</organism>
<dbReference type="PROSITE" id="PS00108">
    <property type="entry name" value="PROTEIN_KINASE_ST"/>
    <property type="match status" value="1"/>
</dbReference>
<feature type="domain" description="Protein kinase" evidence="6">
    <location>
        <begin position="51"/>
        <end position="326"/>
    </location>
</feature>
<dbReference type="InterPro" id="IPR008271">
    <property type="entry name" value="Ser/Thr_kinase_AS"/>
</dbReference>
<evidence type="ECO:0000256" key="2">
    <source>
        <dbReference type="ARBA" id="ARBA00022741"/>
    </source>
</evidence>
<dbReference type="SUPFAM" id="SSF56112">
    <property type="entry name" value="Protein kinase-like (PK-like)"/>
    <property type="match status" value="1"/>
</dbReference>
<evidence type="ECO:0000259" key="6">
    <source>
        <dbReference type="PROSITE" id="PS50011"/>
    </source>
</evidence>
<reference evidence="7 8" key="1">
    <citation type="submission" date="2024-02" db="EMBL/GenBank/DDBJ databases">
        <authorList>
            <person name="Vignale AGUSTIN F."/>
            <person name="Sosa J E."/>
            <person name="Modenutti C."/>
        </authorList>
    </citation>
    <scope>NUCLEOTIDE SEQUENCE [LARGE SCALE GENOMIC DNA]</scope>
</reference>
<feature type="region of interest" description="Disordered" evidence="5">
    <location>
        <begin position="341"/>
        <end position="360"/>
    </location>
</feature>
<dbReference type="Pfam" id="PF00069">
    <property type="entry name" value="Pkinase"/>
    <property type="match status" value="1"/>
</dbReference>
<keyword evidence="8" id="KW-1185">Reference proteome</keyword>
<protein>
    <recommendedName>
        <fullName evidence="6">Protein kinase domain-containing protein</fullName>
    </recommendedName>
</protein>
<dbReference type="GO" id="GO:0005524">
    <property type="term" value="F:ATP binding"/>
    <property type="evidence" value="ECO:0007669"/>
    <property type="project" value="UniProtKB-KW"/>
</dbReference>
<dbReference type="InterPro" id="IPR011009">
    <property type="entry name" value="Kinase-like_dom_sf"/>
</dbReference>
<dbReference type="InterPro" id="IPR052059">
    <property type="entry name" value="CR_Ser/Thr_kinase"/>
</dbReference>
<evidence type="ECO:0000313" key="7">
    <source>
        <dbReference type="EMBL" id="CAK9151688.1"/>
    </source>
</evidence>
<gene>
    <name evidence="7" type="ORF">ILEXP_LOCUS19859</name>
</gene>
<dbReference type="GO" id="GO:0016301">
    <property type="term" value="F:kinase activity"/>
    <property type="evidence" value="ECO:0007669"/>
    <property type="project" value="UniProtKB-KW"/>
</dbReference>
<dbReference type="PROSITE" id="PS50011">
    <property type="entry name" value="PROTEIN_KINASE_DOM"/>
    <property type="match status" value="1"/>
</dbReference>
<keyword evidence="2" id="KW-0547">Nucleotide-binding</keyword>
<dbReference type="PANTHER" id="PTHR47973">
    <property type="entry name" value="CYSTEINE-RICH RECEPTOR-LIKE PROTEIN KINASE 3"/>
    <property type="match status" value="1"/>
</dbReference>
<dbReference type="EMBL" id="CAUOFW020002169">
    <property type="protein sequence ID" value="CAK9151688.1"/>
    <property type="molecule type" value="Genomic_DNA"/>
</dbReference>
<dbReference type="AlphaFoldDB" id="A0ABC8S428"/>
<dbReference type="Proteomes" id="UP001642360">
    <property type="component" value="Unassembled WGS sequence"/>
</dbReference>
<keyword evidence="3" id="KW-0418">Kinase</keyword>